<accession>A0A4Z0H5S2</accession>
<keyword evidence="1" id="KW-1133">Transmembrane helix</keyword>
<dbReference type="Proteomes" id="UP000297948">
    <property type="component" value="Unassembled WGS sequence"/>
</dbReference>
<keyword evidence="1" id="KW-0472">Membrane</keyword>
<evidence type="ECO:0008006" key="4">
    <source>
        <dbReference type="Google" id="ProtNLM"/>
    </source>
</evidence>
<keyword evidence="1" id="KW-0812">Transmembrane</keyword>
<name>A0A4Z0H5S2_9ACTN</name>
<comment type="caution">
    <text evidence="2">The sequence shown here is derived from an EMBL/GenBank/DDBJ whole genome shotgun (WGS) entry which is preliminary data.</text>
</comment>
<dbReference type="EMBL" id="SRID01000157">
    <property type="protein sequence ID" value="TGB07106.1"/>
    <property type="molecule type" value="Genomic_DNA"/>
</dbReference>
<dbReference type="AlphaFoldDB" id="A0A4Z0H5S2"/>
<proteinExistence type="predicted"/>
<reference evidence="2 3" key="1">
    <citation type="submission" date="2019-03" db="EMBL/GenBank/DDBJ databases">
        <authorList>
            <person name="Gonzalez-Pimentel J.L."/>
        </authorList>
    </citation>
    <scope>NUCLEOTIDE SEQUENCE [LARGE SCALE GENOMIC DNA]</scope>
    <source>
        <strain evidence="2 3">JCM 31289</strain>
    </source>
</reference>
<sequence>MFRPQYPEAPTLPSAHVISSAVPAAQHSYVPACSCQHTAAPMSARRVAPSIGLSAGTVGAVVTVGIVLTALLAAVAIAAVSVALAAVVMRSLLTSQRGHRRR</sequence>
<protein>
    <recommendedName>
        <fullName evidence="4">SpdD protein</fullName>
    </recommendedName>
</protein>
<organism evidence="2 3">
    <name type="scientific">Streptomyces palmae</name>
    <dbReference type="NCBI Taxonomy" id="1701085"/>
    <lineage>
        <taxon>Bacteria</taxon>
        <taxon>Bacillati</taxon>
        <taxon>Actinomycetota</taxon>
        <taxon>Actinomycetes</taxon>
        <taxon>Kitasatosporales</taxon>
        <taxon>Streptomycetaceae</taxon>
        <taxon>Streptomyces</taxon>
    </lineage>
</organism>
<keyword evidence="3" id="KW-1185">Reference proteome</keyword>
<evidence type="ECO:0000256" key="1">
    <source>
        <dbReference type="SAM" id="Phobius"/>
    </source>
</evidence>
<feature type="transmembrane region" description="Helical" evidence="1">
    <location>
        <begin position="47"/>
        <end position="68"/>
    </location>
</feature>
<evidence type="ECO:0000313" key="3">
    <source>
        <dbReference type="Proteomes" id="UP000297948"/>
    </source>
</evidence>
<feature type="transmembrane region" description="Helical" evidence="1">
    <location>
        <begin position="74"/>
        <end position="93"/>
    </location>
</feature>
<evidence type="ECO:0000313" key="2">
    <source>
        <dbReference type="EMBL" id="TGB07106.1"/>
    </source>
</evidence>
<dbReference type="RefSeq" id="WP_135340021.1">
    <property type="nucleotide sequence ID" value="NZ_JBHLTX010000026.1"/>
</dbReference>
<dbReference type="OrthoDB" id="4336364at2"/>
<gene>
    <name evidence="2" type="ORF">E4099_17495</name>
</gene>